<evidence type="ECO:0000313" key="2">
    <source>
        <dbReference type="EMBL" id="KKN17259.1"/>
    </source>
</evidence>
<protein>
    <submittedName>
        <fullName evidence="2">Uncharacterized protein</fullName>
    </submittedName>
</protein>
<name>A0A0F9NH53_9ZZZZ</name>
<organism evidence="2">
    <name type="scientific">marine sediment metagenome</name>
    <dbReference type="NCBI Taxonomy" id="412755"/>
    <lineage>
        <taxon>unclassified sequences</taxon>
        <taxon>metagenomes</taxon>
        <taxon>ecological metagenomes</taxon>
    </lineage>
</organism>
<proteinExistence type="predicted"/>
<accession>A0A0F9NH53</accession>
<dbReference type="AlphaFoldDB" id="A0A0F9NH53"/>
<reference evidence="2" key="1">
    <citation type="journal article" date="2015" name="Nature">
        <title>Complex archaea that bridge the gap between prokaryotes and eukaryotes.</title>
        <authorList>
            <person name="Spang A."/>
            <person name="Saw J.H."/>
            <person name="Jorgensen S.L."/>
            <person name="Zaremba-Niedzwiedzka K."/>
            <person name="Martijn J."/>
            <person name="Lind A.E."/>
            <person name="van Eijk R."/>
            <person name="Schleper C."/>
            <person name="Guy L."/>
            <person name="Ettema T.J."/>
        </authorList>
    </citation>
    <scope>NUCLEOTIDE SEQUENCE</scope>
</reference>
<sequence length="104" mass="11772">MKIIKTAKYKEANYLIVVPSDDVPGAWDVVHNIFPNMKHGTGQVIKPGIPSKEEAIEFANNLSSGEKVVVDETSFREHFDNWRKRNNDTPMGLEDDNPLQGIDY</sequence>
<feature type="region of interest" description="Disordered" evidence="1">
    <location>
        <begin position="83"/>
        <end position="104"/>
    </location>
</feature>
<comment type="caution">
    <text evidence="2">The sequence shown here is derived from an EMBL/GenBank/DDBJ whole genome shotgun (WGS) entry which is preliminary data.</text>
</comment>
<dbReference type="EMBL" id="LAZR01003540">
    <property type="protein sequence ID" value="KKN17259.1"/>
    <property type="molecule type" value="Genomic_DNA"/>
</dbReference>
<gene>
    <name evidence="2" type="ORF">LCGC14_0967650</name>
</gene>
<evidence type="ECO:0000256" key="1">
    <source>
        <dbReference type="SAM" id="MobiDB-lite"/>
    </source>
</evidence>